<dbReference type="AlphaFoldDB" id="A0A392NYM4"/>
<dbReference type="Proteomes" id="UP000265520">
    <property type="component" value="Unassembled WGS sequence"/>
</dbReference>
<evidence type="ECO:0000313" key="3">
    <source>
        <dbReference type="EMBL" id="MCI04544.1"/>
    </source>
</evidence>
<protein>
    <submittedName>
        <fullName evidence="3">Mitochondrial substrate carrier family protein C-like</fullName>
    </submittedName>
</protein>
<name>A0A392NYM4_9FABA</name>
<evidence type="ECO:0000256" key="2">
    <source>
        <dbReference type="SAM" id="Phobius"/>
    </source>
</evidence>
<feature type="transmembrane region" description="Helical" evidence="2">
    <location>
        <begin position="33"/>
        <end position="55"/>
    </location>
</feature>
<comment type="caution">
    <text evidence="3">The sequence shown here is derived from an EMBL/GenBank/DDBJ whole genome shotgun (WGS) entry which is preliminary data.</text>
</comment>
<feature type="region of interest" description="Disordered" evidence="1">
    <location>
        <begin position="1"/>
        <end position="29"/>
    </location>
</feature>
<dbReference type="EMBL" id="LXQA010055719">
    <property type="protein sequence ID" value="MCI04544.1"/>
    <property type="molecule type" value="Genomic_DNA"/>
</dbReference>
<reference evidence="3 4" key="1">
    <citation type="journal article" date="2018" name="Front. Plant Sci.">
        <title>Red Clover (Trifolium pratense) and Zigzag Clover (T. medium) - A Picture of Genomic Similarities and Differences.</title>
        <authorList>
            <person name="Dluhosova J."/>
            <person name="Istvanek J."/>
            <person name="Nedelnik J."/>
            <person name="Repkova J."/>
        </authorList>
    </citation>
    <scope>NUCLEOTIDE SEQUENCE [LARGE SCALE GENOMIC DNA]</scope>
    <source>
        <strain evidence="4">cv. 10/8</strain>
        <tissue evidence="3">Leaf</tissue>
    </source>
</reference>
<sequence>MASPQDSVAKTNDQKSTVSAGITGEGGKPPSHALISICKSLVAGGVAGGVIGFIIQKRLAVQLVAILSC</sequence>
<accession>A0A392NYM4</accession>
<keyword evidence="2" id="KW-0812">Transmembrane</keyword>
<keyword evidence="4" id="KW-1185">Reference proteome</keyword>
<evidence type="ECO:0000313" key="4">
    <source>
        <dbReference type="Proteomes" id="UP000265520"/>
    </source>
</evidence>
<proteinExistence type="predicted"/>
<keyword evidence="2" id="KW-0472">Membrane</keyword>
<organism evidence="3 4">
    <name type="scientific">Trifolium medium</name>
    <dbReference type="NCBI Taxonomy" id="97028"/>
    <lineage>
        <taxon>Eukaryota</taxon>
        <taxon>Viridiplantae</taxon>
        <taxon>Streptophyta</taxon>
        <taxon>Embryophyta</taxon>
        <taxon>Tracheophyta</taxon>
        <taxon>Spermatophyta</taxon>
        <taxon>Magnoliopsida</taxon>
        <taxon>eudicotyledons</taxon>
        <taxon>Gunneridae</taxon>
        <taxon>Pentapetalae</taxon>
        <taxon>rosids</taxon>
        <taxon>fabids</taxon>
        <taxon>Fabales</taxon>
        <taxon>Fabaceae</taxon>
        <taxon>Papilionoideae</taxon>
        <taxon>50 kb inversion clade</taxon>
        <taxon>NPAAA clade</taxon>
        <taxon>Hologalegina</taxon>
        <taxon>IRL clade</taxon>
        <taxon>Trifolieae</taxon>
        <taxon>Trifolium</taxon>
    </lineage>
</organism>
<feature type="compositionally biased region" description="Polar residues" evidence="1">
    <location>
        <begin position="1"/>
        <end position="20"/>
    </location>
</feature>
<keyword evidence="2" id="KW-1133">Transmembrane helix</keyword>
<evidence type="ECO:0000256" key="1">
    <source>
        <dbReference type="SAM" id="MobiDB-lite"/>
    </source>
</evidence>